<gene>
    <name evidence="14" type="ORF">K457DRAFT_99675</name>
</gene>
<evidence type="ECO:0000259" key="13">
    <source>
        <dbReference type="Pfam" id="PF01217"/>
    </source>
</evidence>
<dbReference type="GO" id="GO:0000139">
    <property type="term" value="C:Golgi membrane"/>
    <property type="evidence" value="ECO:0007669"/>
    <property type="project" value="UniProtKB-SubCell"/>
</dbReference>
<dbReference type="GO" id="GO:0006890">
    <property type="term" value="P:retrograde vesicle-mediated transport, Golgi to endoplasmic reticulum"/>
    <property type="evidence" value="ECO:0007669"/>
    <property type="project" value="UniProtKB-UniRule"/>
</dbReference>
<keyword evidence="15" id="KW-1185">Reference proteome</keyword>
<protein>
    <recommendedName>
        <fullName evidence="12">Coatomer subunit zeta</fullName>
    </recommendedName>
</protein>
<evidence type="ECO:0000256" key="4">
    <source>
        <dbReference type="ARBA" id="ARBA00022448"/>
    </source>
</evidence>
<dbReference type="CDD" id="cd14829">
    <property type="entry name" value="Zeta-COP"/>
    <property type="match status" value="1"/>
</dbReference>
<feature type="domain" description="AP complex mu/sigma subunit" evidence="13">
    <location>
        <begin position="8"/>
        <end position="145"/>
    </location>
</feature>
<reference evidence="14 15" key="1">
    <citation type="submission" date="2016-05" db="EMBL/GenBank/DDBJ databases">
        <title>Genome sequencing reveals origins of a unique bacterial endosymbiosis in the earliest lineages of terrestrial Fungi.</title>
        <authorList>
            <consortium name="DOE Joint Genome Institute"/>
            <person name="Uehling J."/>
            <person name="Gryganskyi A."/>
            <person name="Hameed K."/>
            <person name="Tschaplinski T."/>
            <person name="Misztal P."/>
            <person name="Wu S."/>
            <person name="Desiro A."/>
            <person name="Vande Pol N."/>
            <person name="Du Z.-Y."/>
            <person name="Zienkiewicz A."/>
            <person name="Zienkiewicz K."/>
            <person name="Morin E."/>
            <person name="Tisserant E."/>
            <person name="Splivallo R."/>
            <person name="Hainaut M."/>
            <person name="Henrissat B."/>
            <person name="Ohm R."/>
            <person name="Kuo A."/>
            <person name="Yan J."/>
            <person name="Lipzen A."/>
            <person name="Nolan M."/>
            <person name="Labutti K."/>
            <person name="Barry K."/>
            <person name="Goldstein A."/>
            <person name="Labbe J."/>
            <person name="Schadt C."/>
            <person name="Tuskan G."/>
            <person name="Grigoriev I."/>
            <person name="Martin F."/>
            <person name="Vilgalys R."/>
            <person name="Bonito G."/>
        </authorList>
    </citation>
    <scope>NUCLEOTIDE SEQUENCE [LARGE SCALE GENOMIC DNA]</scope>
    <source>
        <strain evidence="14 15">AG-77</strain>
    </source>
</reference>
<dbReference type="PANTHER" id="PTHR11043">
    <property type="entry name" value="ZETA-COAT PROTEIN"/>
    <property type="match status" value="1"/>
</dbReference>
<evidence type="ECO:0000256" key="11">
    <source>
        <dbReference type="ARBA" id="ARBA00045555"/>
    </source>
</evidence>
<keyword evidence="4 12" id="KW-0813">Transport</keyword>
<comment type="subcellular location">
    <subcellularLocation>
        <location evidence="12">Cytoplasm</location>
    </subcellularLocation>
    <subcellularLocation>
        <location evidence="1 12">Golgi apparatus membrane</location>
        <topology evidence="1 12">Peripheral membrane protein</topology>
        <orientation evidence="1 12">Cytoplasmic side</orientation>
    </subcellularLocation>
    <subcellularLocation>
        <location evidence="12">Cytoplasmic vesicle</location>
        <location evidence="12">COPI-coated vesicle membrane</location>
        <topology evidence="12">Peripheral membrane protein</topology>
        <orientation evidence="12">Cytoplasmic side</orientation>
    </subcellularLocation>
</comment>
<evidence type="ECO:0000256" key="8">
    <source>
        <dbReference type="ARBA" id="ARBA00023034"/>
    </source>
</evidence>
<keyword evidence="7 12" id="KW-0653">Protein transport</keyword>
<comment type="function">
    <text evidence="11">The coatomer is a cytosolic protein complex that binds to dilysine motifs and reversibly associates with Golgi non-clathrin-coated vesicles, which further mediate biosynthetic protein transport from the ER, via the Golgi up to the trans Golgi network. Coatomer complex is required for budding from Golgi membranes, and is essential for the retrograde Golgi-to-ER transport of dilysine-tagged proteins. The zeta subunit may be involved in regulating the coat assembly and, hence, the rate of biosynthetic protein transport due to its association-dissociation properties with the coatomer complex.</text>
</comment>
<evidence type="ECO:0000256" key="2">
    <source>
        <dbReference type="ARBA" id="ARBA00006972"/>
    </source>
</evidence>
<dbReference type="InterPro" id="IPR039652">
    <property type="entry name" value="Coatomer_zeta"/>
</dbReference>
<dbReference type="GO" id="GO:0006886">
    <property type="term" value="P:intracellular protein transport"/>
    <property type="evidence" value="ECO:0007669"/>
    <property type="project" value="TreeGrafter"/>
</dbReference>
<evidence type="ECO:0000256" key="7">
    <source>
        <dbReference type="ARBA" id="ARBA00022927"/>
    </source>
</evidence>
<organism evidence="14 15">
    <name type="scientific">Linnemannia elongata AG-77</name>
    <dbReference type="NCBI Taxonomy" id="1314771"/>
    <lineage>
        <taxon>Eukaryota</taxon>
        <taxon>Fungi</taxon>
        <taxon>Fungi incertae sedis</taxon>
        <taxon>Mucoromycota</taxon>
        <taxon>Mortierellomycotina</taxon>
        <taxon>Mortierellomycetes</taxon>
        <taxon>Mortierellales</taxon>
        <taxon>Mortierellaceae</taxon>
        <taxon>Linnemannia</taxon>
    </lineage>
</organism>
<comment type="subunit">
    <text evidence="3 12">Oligomeric complex that consists of at least the alpha, beta, beta', gamma, delta, epsilon and zeta subunits.</text>
</comment>
<dbReference type="InterPro" id="IPR011012">
    <property type="entry name" value="Longin-like_dom_sf"/>
</dbReference>
<dbReference type="FunFam" id="3.30.450.60:FF:000013">
    <property type="entry name" value="Coatomer subunit zeta"/>
    <property type="match status" value="1"/>
</dbReference>
<keyword evidence="10 12" id="KW-0968">Cytoplasmic vesicle</keyword>
<dbReference type="SUPFAM" id="SSF64356">
    <property type="entry name" value="SNARE-like"/>
    <property type="match status" value="1"/>
</dbReference>
<dbReference type="InterPro" id="IPR022775">
    <property type="entry name" value="AP_mu_sigma_su"/>
</dbReference>
<dbReference type="Pfam" id="PF01217">
    <property type="entry name" value="Clat_adaptor_s"/>
    <property type="match status" value="1"/>
</dbReference>
<evidence type="ECO:0000256" key="1">
    <source>
        <dbReference type="ARBA" id="ARBA00004255"/>
    </source>
</evidence>
<name>A0A197JM17_9FUNG</name>
<dbReference type="Proteomes" id="UP000078512">
    <property type="component" value="Unassembled WGS sequence"/>
</dbReference>
<keyword evidence="6 12" id="KW-0931">ER-Golgi transport</keyword>
<evidence type="ECO:0000256" key="5">
    <source>
        <dbReference type="ARBA" id="ARBA00022490"/>
    </source>
</evidence>
<evidence type="ECO:0000313" key="14">
    <source>
        <dbReference type="EMBL" id="OAQ25414.1"/>
    </source>
</evidence>
<dbReference type="STRING" id="1314771.A0A197JM17"/>
<evidence type="ECO:0000256" key="6">
    <source>
        <dbReference type="ARBA" id="ARBA00022892"/>
    </source>
</evidence>
<keyword evidence="5 12" id="KW-0963">Cytoplasm</keyword>
<dbReference type="PANTHER" id="PTHR11043:SF0">
    <property type="entry name" value="COATOMER SUBUNIT ZETA"/>
    <property type="match status" value="1"/>
</dbReference>
<evidence type="ECO:0000256" key="3">
    <source>
        <dbReference type="ARBA" id="ARBA00011775"/>
    </source>
</evidence>
<dbReference type="EMBL" id="KV442079">
    <property type="protein sequence ID" value="OAQ25414.1"/>
    <property type="molecule type" value="Genomic_DNA"/>
</dbReference>
<evidence type="ECO:0000256" key="9">
    <source>
        <dbReference type="ARBA" id="ARBA00023136"/>
    </source>
</evidence>
<dbReference type="OrthoDB" id="10249988at2759"/>
<keyword evidence="8 12" id="KW-0333">Golgi apparatus</keyword>
<dbReference type="GO" id="GO:0006891">
    <property type="term" value="P:intra-Golgi vesicle-mediated transport"/>
    <property type="evidence" value="ECO:0007669"/>
    <property type="project" value="TreeGrafter"/>
</dbReference>
<dbReference type="Gene3D" id="3.30.450.60">
    <property type="match status" value="1"/>
</dbReference>
<keyword evidence="9 12" id="KW-0472">Membrane</keyword>
<dbReference type="GO" id="GO:0030126">
    <property type="term" value="C:COPI vesicle coat"/>
    <property type="evidence" value="ECO:0007669"/>
    <property type="project" value="UniProtKB-UniRule"/>
</dbReference>
<dbReference type="AlphaFoldDB" id="A0A197JM17"/>
<sequence>MVNLTLYTVKAVVMLDSEGGRVLAKYYGQDYSSPKDQKAFEKGLYDKTKRAPHGEILLFDNQVVLYRFHEDVFFYIVGMPEENEAMLLVILNAFSDAVSMLLRHQISKRVILENLDLVVLALDETIDEGIVLETDPSAIVARVSKPRENLSDVPLSEQTLIQAYQTAKEKFGTALLK</sequence>
<accession>A0A197JM17</accession>
<proteinExistence type="inferred from homology"/>
<comment type="similarity">
    <text evidence="2 12">Belongs to the adaptor complexes small subunit family.</text>
</comment>
<evidence type="ECO:0000256" key="10">
    <source>
        <dbReference type="ARBA" id="ARBA00023329"/>
    </source>
</evidence>
<evidence type="ECO:0000313" key="15">
    <source>
        <dbReference type="Proteomes" id="UP000078512"/>
    </source>
</evidence>
<evidence type="ECO:0000256" key="12">
    <source>
        <dbReference type="RuleBase" id="RU366053"/>
    </source>
</evidence>